<accession>A0A318ZTS9</accession>
<evidence type="ECO:0000313" key="2">
    <source>
        <dbReference type="EMBL" id="PYH50084.1"/>
    </source>
</evidence>
<name>A0A318ZTS9_9EURO</name>
<dbReference type="InterPro" id="IPR050789">
    <property type="entry name" value="Diverse_Enzym_Activities"/>
</dbReference>
<feature type="domain" description="Beta-lactamase-related" evidence="1">
    <location>
        <begin position="5"/>
        <end position="229"/>
    </location>
</feature>
<dbReference type="Proteomes" id="UP000248349">
    <property type="component" value="Unassembled WGS sequence"/>
</dbReference>
<protein>
    <submittedName>
        <fullName evidence="2">Beta-lactamase/transpeptidase-like protein</fullName>
    </submittedName>
</protein>
<proteinExistence type="predicted"/>
<organism evidence="2 3">
    <name type="scientific">Aspergillus saccharolyticus JOP 1030-1</name>
    <dbReference type="NCBI Taxonomy" id="1450539"/>
    <lineage>
        <taxon>Eukaryota</taxon>
        <taxon>Fungi</taxon>
        <taxon>Dikarya</taxon>
        <taxon>Ascomycota</taxon>
        <taxon>Pezizomycotina</taxon>
        <taxon>Eurotiomycetes</taxon>
        <taxon>Eurotiomycetidae</taxon>
        <taxon>Eurotiales</taxon>
        <taxon>Aspergillaceae</taxon>
        <taxon>Aspergillus</taxon>
        <taxon>Aspergillus subgen. Circumdati</taxon>
    </lineage>
</organism>
<dbReference type="AlphaFoldDB" id="A0A318ZTS9"/>
<dbReference type="Pfam" id="PF00144">
    <property type="entry name" value="Beta-lactamase"/>
    <property type="match status" value="1"/>
</dbReference>
<dbReference type="RefSeq" id="XP_025436066.1">
    <property type="nucleotide sequence ID" value="XM_025576207.1"/>
</dbReference>
<dbReference type="InterPro" id="IPR001466">
    <property type="entry name" value="Beta-lactam-related"/>
</dbReference>
<dbReference type="InterPro" id="IPR012338">
    <property type="entry name" value="Beta-lactam/transpept-like"/>
</dbReference>
<evidence type="ECO:0000259" key="1">
    <source>
        <dbReference type="Pfam" id="PF00144"/>
    </source>
</evidence>
<keyword evidence="3" id="KW-1185">Reference proteome</keyword>
<evidence type="ECO:0000313" key="3">
    <source>
        <dbReference type="Proteomes" id="UP000248349"/>
    </source>
</evidence>
<dbReference type="GeneID" id="37077435"/>
<gene>
    <name evidence="2" type="ORF">BP01DRAFT_362088</name>
</gene>
<reference evidence="2 3" key="1">
    <citation type="submission" date="2016-12" db="EMBL/GenBank/DDBJ databases">
        <title>The genomes of Aspergillus section Nigri reveals drivers in fungal speciation.</title>
        <authorList>
            <consortium name="DOE Joint Genome Institute"/>
            <person name="Vesth T.C."/>
            <person name="Nybo J."/>
            <person name="Theobald S."/>
            <person name="Brandl J."/>
            <person name="Frisvad J.C."/>
            <person name="Nielsen K.F."/>
            <person name="Lyhne E.K."/>
            <person name="Kogle M.E."/>
            <person name="Kuo A."/>
            <person name="Riley R."/>
            <person name="Clum A."/>
            <person name="Nolan M."/>
            <person name="Lipzen A."/>
            <person name="Salamov A."/>
            <person name="Henrissat B."/>
            <person name="Wiebenga A."/>
            <person name="De Vries R.P."/>
            <person name="Grigoriev I.V."/>
            <person name="Mortensen U.H."/>
            <person name="Andersen M.R."/>
            <person name="Baker S.E."/>
        </authorList>
    </citation>
    <scope>NUCLEOTIDE SEQUENCE [LARGE SCALE GENOMIC DNA]</scope>
    <source>
        <strain evidence="2 3">JOP 1030-1</strain>
    </source>
</reference>
<sequence>MGDLKKFVEAVSVLPLVHLPGQRCAYNQAASYAILGRILEATDPKNRHFRDLVRDELFTPLKMTEAAIGLASDHPRRVPVSFHPKHVTTNNEQTQKLLNTVTTDGNEIPAGGAYGTAEDVFHFAETMRLRGNNGEHRLISRALFDYACQNHTRTLTNTTWDFEKEAKGFPEYPALFSLLGGYIRGEGHVFTGAGFTASPRAFYAVGGGSTMWMVDPDRALTFVFLSAGFIEGLDNFFKLLQMTASGLASSYSKVRSDLVTAIMYTGASVPICRATFKWLNFLLLSLPVWNFCFYGTPGSEYYSSQK</sequence>
<dbReference type="SUPFAM" id="SSF56601">
    <property type="entry name" value="beta-lactamase/transpeptidase-like"/>
    <property type="match status" value="1"/>
</dbReference>
<dbReference type="PANTHER" id="PTHR43283">
    <property type="entry name" value="BETA-LACTAMASE-RELATED"/>
    <property type="match status" value="1"/>
</dbReference>
<dbReference type="Gene3D" id="3.40.710.10">
    <property type="entry name" value="DD-peptidase/beta-lactamase superfamily"/>
    <property type="match status" value="1"/>
</dbReference>
<dbReference type="EMBL" id="KZ821218">
    <property type="protein sequence ID" value="PYH50084.1"/>
    <property type="molecule type" value="Genomic_DNA"/>
</dbReference>
<dbReference type="OrthoDB" id="6220758at2759"/>